<keyword evidence="2" id="KW-1185">Reference proteome</keyword>
<comment type="caution">
    <text evidence="1">The sequence shown here is derived from an EMBL/GenBank/DDBJ whole genome shotgun (WGS) entry which is preliminary data.</text>
</comment>
<evidence type="ECO:0000313" key="2">
    <source>
        <dbReference type="Proteomes" id="UP001144204"/>
    </source>
</evidence>
<sequence length="231" mass="27610">MKSNTIASEKTPVFYVKLKKSAIDAWYLPDLKMKPLAKRKIPKELVKREFKIDSIAFFKKHVWYHFETMTTDQSKGWIHYKLFRRNYCRLDVVPIKREQECFLDEDLAAIRMVFQYYGAPVSYHQLINQINHPIDLHFKPNDLFEIFVNETGSFEDLTKKTFRRITHQLLRCHPVIMWISLLNGDQCPIVLIGFNHRTFFYNDPRNGNFNLISRVHLNRMWKKAGSFAISY</sequence>
<reference evidence="1" key="2">
    <citation type="journal article" date="2023" name="PLoS ONE">
        <title>Philodulcilactobacillus myokoensis gen. nov., sp. nov., a fructophilic, acidophilic, and agar-phobic lactic acid bacterium isolated from fermented vegetable extracts.</title>
        <authorList>
            <person name="Kouya T."/>
            <person name="Ishiyama Y."/>
            <person name="Ohashi S."/>
            <person name="Kumakubo R."/>
            <person name="Yamazaki T."/>
            <person name="Otaki T."/>
        </authorList>
    </citation>
    <scope>NUCLEOTIDE SEQUENCE</scope>
    <source>
        <strain evidence="1">WR16-4</strain>
    </source>
</reference>
<dbReference type="EMBL" id="BRPL01000002">
    <property type="protein sequence ID" value="GLB47094.1"/>
    <property type="molecule type" value="Genomic_DNA"/>
</dbReference>
<dbReference type="Proteomes" id="UP001144204">
    <property type="component" value="Unassembled WGS sequence"/>
</dbReference>
<dbReference type="AlphaFoldDB" id="A0A9W6ETL0"/>
<evidence type="ECO:0008006" key="3">
    <source>
        <dbReference type="Google" id="ProtNLM"/>
    </source>
</evidence>
<dbReference type="RefSeq" id="WP_286136553.1">
    <property type="nucleotide sequence ID" value="NZ_BRPL01000002.1"/>
</dbReference>
<gene>
    <name evidence="1" type="ORF">WR164_10730</name>
</gene>
<evidence type="ECO:0000313" key="1">
    <source>
        <dbReference type="EMBL" id="GLB47094.1"/>
    </source>
</evidence>
<reference evidence="1" key="1">
    <citation type="submission" date="2022-07" db="EMBL/GenBank/DDBJ databases">
        <authorList>
            <person name="Kouya T."/>
            <person name="Ishiyama Y."/>
        </authorList>
    </citation>
    <scope>NUCLEOTIDE SEQUENCE</scope>
    <source>
        <strain evidence="1">WR16-4</strain>
    </source>
</reference>
<proteinExistence type="predicted"/>
<dbReference type="Gene3D" id="3.90.70.10">
    <property type="entry name" value="Cysteine proteinases"/>
    <property type="match status" value="1"/>
</dbReference>
<accession>A0A9W6ETL0</accession>
<name>A0A9W6ETL0_9LACO</name>
<protein>
    <recommendedName>
        <fullName evidence="3">Peptidase C39-like domain-containing protein</fullName>
    </recommendedName>
</protein>
<organism evidence="1 2">
    <name type="scientific">Philodulcilactobacillus myokoensis</name>
    <dbReference type="NCBI Taxonomy" id="2929573"/>
    <lineage>
        <taxon>Bacteria</taxon>
        <taxon>Bacillati</taxon>
        <taxon>Bacillota</taxon>
        <taxon>Bacilli</taxon>
        <taxon>Lactobacillales</taxon>
        <taxon>Lactobacillaceae</taxon>
        <taxon>Philodulcilactobacillus</taxon>
    </lineage>
</organism>